<name>A0A8S3V9S0_MYTED</name>
<dbReference type="AlphaFoldDB" id="A0A8S3V9S0"/>
<dbReference type="PANTHER" id="PTHR10961:SF46">
    <property type="entry name" value="PEROXISOMAL SARCOSINE OXIDASE"/>
    <property type="match status" value="1"/>
</dbReference>
<dbReference type="Proteomes" id="UP000683360">
    <property type="component" value="Unassembled WGS sequence"/>
</dbReference>
<dbReference type="GO" id="GO:0005777">
    <property type="term" value="C:peroxisome"/>
    <property type="evidence" value="ECO:0007669"/>
    <property type="project" value="TreeGrafter"/>
</dbReference>
<dbReference type="SUPFAM" id="SSF54373">
    <property type="entry name" value="FAD-linked reductases, C-terminal domain"/>
    <property type="match status" value="1"/>
</dbReference>
<dbReference type="GO" id="GO:0008115">
    <property type="term" value="F:sarcosine oxidase activity"/>
    <property type="evidence" value="ECO:0007669"/>
    <property type="project" value="UniProtKB-EC"/>
</dbReference>
<dbReference type="GO" id="GO:0033514">
    <property type="term" value="P:L-lysine catabolic process to acetyl-CoA via L-pipecolate"/>
    <property type="evidence" value="ECO:0007669"/>
    <property type="project" value="TreeGrafter"/>
</dbReference>
<dbReference type="PANTHER" id="PTHR10961">
    <property type="entry name" value="PEROXISOMAL SARCOSINE OXIDASE"/>
    <property type="match status" value="1"/>
</dbReference>
<accession>A0A8S3V9S0</accession>
<dbReference type="GO" id="GO:0050031">
    <property type="term" value="F:L-pipecolate oxidase activity"/>
    <property type="evidence" value="ECO:0007669"/>
    <property type="project" value="TreeGrafter"/>
</dbReference>
<evidence type="ECO:0000256" key="4">
    <source>
        <dbReference type="ARBA" id="ARBA00022630"/>
    </source>
</evidence>
<dbReference type="InterPro" id="IPR036188">
    <property type="entry name" value="FAD/NAD-bd_sf"/>
</dbReference>
<keyword evidence="10" id="KW-1185">Reference proteome</keyword>
<organism evidence="9 10">
    <name type="scientific">Mytilus edulis</name>
    <name type="common">Blue mussel</name>
    <dbReference type="NCBI Taxonomy" id="6550"/>
    <lineage>
        <taxon>Eukaryota</taxon>
        <taxon>Metazoa</taxon>
        <taxon>Spiralia</taxon>
        <taxon>Lophotrochozoa</taxon>
        <taxon>Mollusca</taxon>
        <taxon>Bivalvia</taxon>
        <taxon>Autobranchia</taxon>
        <taxon>Pteriomorphia</taxon>
        <taxon>Mytilida</taxon>
        <taxon>Mytiloidea</taxon>
        <taxon>Mytilidae</taxon>
        <taxon>Mytilinae</taxon>
        <taxon>Mytilus</taxon>
    </lineage>
</organism>
<dbReference type="OrthoDB" id="424974at2759"/>
<keyword evidence="5" id="KW-0274">FAD</keyword>
<evidence type="ECO:0000256" key="5">
    <source>
        <dbReference type="ARBA" id="ARBA00022827"/>
    </source>
</evidence>
<dbReference type="EC" id="1.5.3.1" evidence="3"/>
<evidence type="ECO:0000256" key="1">
    <source>
        <dbReference type="ARBA" id="ARBA00001974"/>
    </source>
</evidence>
<dbReference type="SUPFAM" id="SSF51905">
    <property type="entry name" value="FAD/NAD(P)-binding domain"/>
    <property type="match status" value="1"/>
</dbReference>
<comment type="catalytic activity">
    <reaction evidence="7">
        <text>sarcosine + O2 + H2O = formaldehyde + glycine + H2O2</text>
        <dbReference type="Rhea" id="RHEA:13313"/>
        <dbReference type="ChEBI" id="CHEBI:15377"/>
        <dbReference type="ChEBI" id="CHEBI:15379"/>
        <dbReference type="ChEBI" id="CHEBI:16240"/>
        <dbReference type="ChEBI" id="CHEBI:16842"/>
        <dbReference type="ChEBI" id="CHEBI:57305"/>
        <dbReference type="ChEBI" id="CHEBI:57433"/>
        <dbReference type="EC" id="1.5.3.1"/>
    </reaction>
</comment>
<dbReference type="FunFam" id="3.50.50.60:FF:000189">
    <property type="entry name" value="Monomeric sarcosine oxidase"/>
    <property type="match status" value="1"/>
</dbReference>
<reference evidence="9" key="1">
    <citation type="submission" date="2021-03" db="EMBL/GenBank/DDBJ databases">
        <authorList>
            <person name="Bekaert M."/>
        </authorList>
    </citation>
    <scope>NUCLEOTIDE SEQUENCE</scope>
</reference>
<dbReference type="Pfam" id="PF01266">
    <property type="entry name" value="DAO"/>
    <property type="match status" value="1"/>
</dbReference>
<dbReference type="InterPro" id="IPR045170">
    <property type="entry name" value="MTOX"/>
</dbReference>
<comment type="cofactor">
    <cofactor evidence="1">
        <name>FAD</name>
        <dbReference type="ChEBI" id="CHEBI:57692"/>
    </cofactor>
</comment>
<sequence length="358" mass="40078">MNRDYTYDVIVVGAGIEGSATAYQLAKKGKSTLLLEQFPIPHNRGSSHGQTRITRKAYGVYKHYAVMMEEAYNSWNLLEKETNTTLYYETGMLCAGKRDNTFINGTIEFSKTNGIPVEVTDEKDVGKIYPKMTFPKNYVFVLDKCAGILLADKGLRAFQDMFRKNGGILKDNEGVTNITPGSVITVQTSKGMQYSCKSIILTVGPWAKQLLPTLGIHIPLKPIRISVCYWKEKNPGEYGLGKFPTFYESEAVDGKYSVYGLPSMEYPGYVKMCLGWGSDVDPDDRDFVNEKWMVPDEDFVLDKHPKWPNVIIGAGFSGHGFKLAPVVGKLLAELAIGETLSYDISPCRLNRFIFQSKM</sequence>
<evidence type="ECO:0000256" key="7">
    <source>
        <dbReference type="ARBA" id="ARBA00052742"/>
    </source>
</evidence>
<comment type="similarity">
    <text evidence="2">Belongs to the MSOX/MTOX family.</text>
</comment>
<evidence type="ECO:0000256" key="2">
    <source>
        <dbReference type="ARBA" id="ARBA00010989"/>
    </source>
</evidence>
<protein>
    <recommendedName>
        <fullName evidence="3">sarcosine oxidasee (formaldehyde-forming)</fullName>
        <ecNumber evidence="3">1.5.3.1</ecNumber>
    </recommendedName>
</protein>
<dbReference type="Gene3D" id="3.50.50.60">
    <property type="entry name" value="FAD/NAD(P)-binding domain"/>
    <property type="match status" value="3"/>
</dbReference>
<keyword evidence="6 9" id="KW-0560">Oxidoreductase</keyword>
<dbReference type="GO" id="GO:0050660">
    <property type="term" value="F:flavin adenine dinucleotide binding"/>
    <property type="evidence" value="ECO:0007669"/>
    <property type="project" value="InterPro"/>
</dbReference>
<evidence type="ECO:0000256" key="3">
    <source>
        <dbReference type="ARBA" id="ARBA00012769"/>
    </source>
</evidence>
<proteinExistence type="inferred from homology"/>
<comment type="caution">
    <text evidence="9">The sequence shown here is derived from an EMBL/GenBank/DDBJ whole genome shotgun (WGS) entry which is preliminary data.</text>
</comment>
<dbReference type="InterPro" id="IPR006076">
    <property type="entry name" value="FAD-dep_OxRdtase"/>
</dbReference>
<evidence type="ECO:0000259" key="8">
    <source>
        <dbReference type="Pfam" id="PF01266"/>
    </source>
</evidence>
<feature type="domain" description="FAD dependent oxidoreductase" evidence="8">
    <location>
        <begin position="8"/>
        <end position="334"/>
    </location>
</feature>
<evidence type="ECO:0000313" key="10">
    <source>
        <dbReference type="Proteomes" id="UP000683360"/>
    </source>
</evidence>
<keyword evidence="4" id="KW-0285">Flavoprotein</keyword>
<evidence type="ECO:0000256" key="6">
    <source>
        <dbReference type="ARBA" id="ARBA00023002"/>
    </source>
</evidence>
<evidence type="ECO:0000313" key="9">
    <source>
        <dbReference type="EMBL" id="CAG2254884.1"/>
    </source>
</evidence>
<dbReference type="EMBL" id="CAJPWZ010003256">
    <property type="protein sequence ID" value="CAG2254884.1"/>
    <property type="molecule type" value="Genomic_DNA"/>
</dbReference>
<gene>
    <name evidence="9" type="ORF">MEDL_66381</name>
</gene>